<dbReference type="AlphaFoldDB" id="A0A1L9UR53"/>
<dbReference type="PANTHER" id="PTHR34861">
    <property type="match status" value="1"/>
</dbReference>
<dbReference type="InterPro" id="IPR007325">
    <property type="entry name" value="KFase/CYL"/>
</dbReference>
<evidence type="ECO:0000313" key="3">
    <source>
        <dbReference type="Proteomes" id="UP000184499"/>
    </source>
</evidence>
<organism evidence="2 3">
    <name type="scientific">Aspergillus brasiliensis (strain CBS 101740 / IMI 381727 / IBT 21946)</name>
    <dbReference type="NCBI Taxonomy" id="767769"/>
    <lineage>
        <taxon>Eukaryota</taxon>
        <taxon>Fungi</taxon>
        <taxon>Dikarya</taxon>
        <taxon>Ascomycota</taxon>
        <taxon>Pezizomycotina</taxon>
        <taxon>Eurotiomycetes</taxon>
        <taxon>Eurotiomycetidae</taxon>
        <taxon>Eurotiales</taxon>
        <taxon>Aspergillaceae</taxon>
        <taxon>Aspergillus</taxon>
        <taxon>Aspergillus subgen. Circumdati</taxon>
    </lineage>
</organism>
<protein>
    <recommendedName>
        <fullName evidence="4">Cyclase</fullName>
    </recommendedName>
</protein>
<name>A0A1L9UR53_ASPBC</name>
<proteinExistence type="inferred from homology"/>
<dbReference type="Pfam" id="PF04199">
    <property type="entry name" value="Cyclase"/>
    <property type="match status" value="1"/>
</dbReference>
<dbReference type="OMA" id="KLSEHCK"/>
<dbReference type="Proteomes" id="UP000184499">
    <property type="component" value="Unassembled WGS sequence"/>
</dbReference>
<dbReference type="GeneID" id="93572188"/>
<comment type="similarity">
    <text evidence="1">Belongs to the Cyclase 1 superfamily.</text>
</comment>
<dbReference type="SUPFAM" id="SSF102198">
    <property type="entry name" value="Putative cyclase"/>
    <property type="match status" value="1"/>
</dbReference>
<reference evidence="3" key="1">
    <citation type="journal article" date="2017" name="Genome Biol.">
        <title>Comparative genomics reveals high biological diversity and specific adaptations in the industrially and medically important fungal genus Aspergillus.</title>
        <authorList>
            <person name="de Vries R.P."/>
            <person name="Riley R."/>
            <person name="Wiebenga A."/>
            <person name="Aguilar-Osorio G."/>
            <person name="Amillis S."/>
            <person name="Uchima C.A."/>
            <person name="Anderluh G."/>
            <person name="Asadollahi M."/>
            <person name="Askin M."/>
            <person name="Barry K."/>
            <person name="Battaglia E."/>
            <person name="Bayram O."/>
            <person name="Benocci T."/>
            <person name="Braus-Stromeyer S.A."/>
            <person name="Caldana C."/>
            <person name="Canovas D."/>
            <person name="Cerqueira G.C."/>
            <person name="Chen F."/>
            <person name="Chen W."/>
            <person name="Choi C."/>
            <person name="Clum A."/>
            <person name="Dos Santos R.A."/>
            <person name="Damasio A.R."/>
            <person name="Diallinas G."/>
            <person name="Emri T."/>
            <person name="Fekete E."/>
            <person name="Flipphi M."/>
            <person name="Freyberg S."/>
            <person name="Gallo A."/>
            <person name="Gournas C."/>
            <person name="Habgood R."/>
            <person name="Hainaut M."/>
            <person name="Harispe M.L."/>
            <person name="Henrissat B."/>
            <person name="Hilden K.S."/>
            <person name="Hope R."/>
            <person name="Hossain A."/>
            <person name="Karabika E."/>
            <person name="Karaffa L."/>
            <person name="Karanyi Z."/>
            <person name="Krasevec N."/>
            <person name="Kuo A."/>
            <person name="Kusch H."/>
            <person name="LaButti K."/>
            <person name="Lagendijk E.L."/>
            <person name="Lapidus A."/>
            <person name="Levasseur A."/>
            <person name="Lindquist E."/>
            <person name="Lipzen A."/>
            <person name="Logrieco A.F."/>
            <person name="MacCabe A."/>
            <person name="Maekelae M.R."/>
            <person name="Malavazi I."/>
            <person name="Melin P."/>
            <person name="Meyer V."/>
            <person name="Mielnichuk N."/>
            <person name="Miskei M."/>
            <person name="Molnar A.P."/>
            <person name="Mule G."/>
            <person name="Ngan C.Y."/>
            <person name="Orejas M."/>
            <person name="Orosz E."/>
            <person name="Ouedraogo J.P."/>
            <person name="Overkamp K.M."/>
            <person name="Park H.-S."/>
            <person name="Perrone G."/>
            <person name="Piumi F."/>
            <person name="Punt P.J."/>
            <person name="Ram A.F."/>
            <person name="Ramon A."/>
            <person name="Rauscher S."/>
            <person name="Record E."/>
            <person name="Riano-Pachon D.M."/>
            <person name="Robert V."/>
            <person name="Roehrig J."/>
            <person name="Ruller R."/>
            <person name="Salamov A."/>
            <person name="Salih N.S."/>
            <person name="Samson R.A."/>
            <person name="Sandor E."/>
            <person name="Sanguinetti M."/>
            <person name="Schuetze T."/>
            <person name="Sepcic K."/>
            <person name="Shelest E."/>
            <person name="Sherlock G."/>
            <person name="Sophianopoulou V."/>
            <person name="Squina F.M."/>
            <person name="Sun H."/>
            <person name="Susca A."/>
            <person name="Todd R.B."/>
            <person name="Tsang A."/>
            <person name="Unkles S.E."/>
            <person name="van de Wiele N."/>
            <person name="van Rossen-Uffink D."/>
            <person name="Oliveira J.V."/>
            <person name="Vesth T.C."/>
            <person name="Visser J."/>
            <person name="Yu J.-H."/>
            <person name="Zhou M."/>
            <person name="Andersen M.R."/>
            <person name="Archer D.B."/>
            <person name="Baker S.E."/>
            <person name="Benoit I."/>
            <person name="Brakhage A.A."/>
            <person name="Braus G.H."/>
            <person name="Fischer R."/>
            <person name="Frisvad J.C."/>
            <person name="Goldman G.H."/>
            <person name="Houbraken J."/>
            <person name="Oakley B."/>
            <person name="Pocsi I."/>
            <person name="Scazzocchio C."/>
            <person name="Seiboth B."/>
            <person name="vanKuyk P.A."/>
            <person name="Wortman J."/>
            <person name="Dyer P.S."/>
            <person name="Grigoriev I.V."/>
        </authorList>
    </citation>
    <scope>NUCLEOTIDE SEQUENCE [LARGE SCALE GENOMIC DNA]</scope>
    <source>
        <strain evidence="3">CBS 101740 / IMI 381727 / IBT 21946</strain>
    </source>
</reference>
<keyword evidence="3" id="KW-1185">Reference proteome</keyword>
<dbReference type="OrthoDB" id="5396at2759"/>
<evidence type="ECO:0000313" key="2">
    <source>
        <dbReference type="EMBL" id="OJJ74141.1"/>
    </source>
</evidence>
<dbReference type="GO" id="GO:0004061">
    <property type="term" value="F:arylformamidase activity"/>
    <property type="evidence" value="ECO:0007669"/>
    <property type="project" value="InterPro"/>
</dbReference>
<evidence type="ECO:0008006" key="4">
    <source>
        <dbReference type="Google" id="ProtNLM"/>
    </source>
</evidence>
<dbReference type="RefSeq" id="XP_067481389.1">
    <property type="nucleotide sequence ID" value="XM_067619700.1"/>
</dbReference>
<sequence length="318" mass="34902">MSSSHKPAFDDLPLDKAGPPGNAWGLFGPNDQCGMLNLLTPERTCAAVSEIRDGVRISTDWPLDRISTPAANRAPFVQTISNKAPASVNDDILHFNTQVSSQWDGLRHFGYQAQRLYFNGRTLEDILATKVNGIHAWVDAGGIIGRGVLLDYVAWAETNNVPVKPFTTQSITVAVLEEIAQAQGTELKPGDILFVRAGWGRGYAQLSQNEISALAEIPAPPAIGLESSEATLRWLWDKEFAAVASDTPSFEAWPCQDSKYWLHEWLLAGWGLPIGEMFDLEQLSEECRKRQRWSFFFTSVPLKVPGGVASPPNGVAIL</sequence>
<dbReference type="GO" id="GO:0019441">
    <property type="term" value="P:L-tryptophan catabolic process to kynurenine"/>
    <property type="evidence" value="ECO:0007669"/>
    <property type="project" value="InterPro"/>
</dbReference>
<dbReference type="Gene3D" id="3.50.30.50">
    <property type="entry name" value="Putative cyclase"/>
    <property type="match status" value="1"/>
</dbReference>
<dbReference type="InterPro" id="IPR037175">
    <property type="entry name" value="KFase_sf"/>
</dbReference>
<gene>
    <name evidence="2" type="ORF">ASPBRDRAFT_171001</name>
</gene>
<dbReference type="VEuPathDB" id="FungiDB:ASPBRDRAFT_171001"/>
<dbReference type="PANTHER" id="PTHR34861:SF11">
    <property type="entry name" value="CYCLASE"/>
    <property type="match status" value="1"/>
</dbReference>
<accession>A0A1L9UR53</accession>
<dbReference type="EMBL" id="KV878681">
    <property type="protein sequence ID" value="OJJ74141.1"/>
    <property type="molecule type" value="Genomic_DNA"/>
</dbReference>
<evidence type="ECO:0000256" key="1">
    <source>
        <dbReference type="ARBA" id="ARBA00007865"/>
    </source>
</evidence>